<dbReference type="Gene3D" id="3.30.40.10">
    <property type="entry name" value="Zinc/RING finger domain, C3HC4 (zinc finger)"/>
    <property type="match status" value="1"/>
</dbReference>
<dbReference type="Pfam" id="PF13639">
    <property type="entry name" value="zf-RING_2"/>
    <property type="match status" value="1"/>
</dbReference>
<dbReference type="PANTHER" id="PTHR15710:SF34">
    <property type="entry name" value="E3 UBIQUITIN-PROTEIN LIGASE RHC1A-RELATED"/>
    <property type="match status" value="1"/>
</dbReference>
<keyword evidence="4" id="KW-0479">Metal-binding</keyword>
<evidence type="ECO:0000256" key="3">
    <source>
        <dbReference type="ARBA" id="ARBA00022679"/>
    </source>
</evidence>
<feature type="domain" description="RING-type" evidence="10">
    <location>
        <begin position="202"/>
        <end position="243"/>
    </location>
</feature>
<accession>A0A218WL60</accession>
<keyword evidence="5 8" id="KW-0863">Zinc-finger</keyword>
<dbReference type="SMART" id="SM00184">
    <property type="entry name" value="RING"/>
    <property type="match status" value="1"/>
</dbReference>
<reference evidence="13" key="1">
    <citation type="journal article" date="2017" name="Plant J.">
        <title>The pomegranate (Punica granatum L.) genome and the genomics of punicalagin biosynthesis.</title>
        <authorList>
            <person name="Qin G."/>
            <person name="Xu C."/>
            <person name="Ming R."/>
            <person name="Tang H."/>
            <person name="Guyot R."/>
            <person name="Kramer E.M."/>
            <person name="Hu Y."/>
            <person name="Yi X."/>
            <person name="Qi Y."/>
            <person name="Xu X."/>
            <person name="Gao Z."/>
            <person name="Pan H."/>
            <person name="Jian J."/>
            <person name="Tian Y."/>
            <person name="Yue Z."/>
            <person name="Xu Y."/>
        </authorList>
    </citation>
    <scope>NUCLEOTIDE SEQUENCE [LARGE SCALE GENOMIC DNA]</scope>
    <source>
        <strain evidence="13">cv. Dabenzi</strain>
    </source>
</reference>
<evidence type="ECO:0000256" key="4">
    <source>
        <dbReference type="ARBA" id="ARBA00022723"/>
    </source>
</evidence>
<dbReference type="EMBL" id="MTKT01003950">
    <property type="protein sequence ID" value="OWM73567.1"/>
    <property type="molecule type" value="Genomic_DNA"/>
</dbReference>
<dbReference type="CDD" id="cd16667">
    <property type="entry name" value="RING-H2_RNF126-like"/>
    <property type="match status" value="1"/>
</dbReference>
<dbReference type="FunFam" id="3.30.40.10:FF:000022">
    <property type="entry name" value="E3 ubiquitin-protein ligase RING1-like"/>
    <property type="match status" value="1"/>
</dbReference>
<dbReference type="PROSITE" id="PS50089">
    <property type="entry name" value="ZF_RING_2"/>
    <property type="match status" value="1"/>
</dbReference>
<dbReference type="EMBL" id="PGOL01003445">
    <property type="protein sequence ID" value="PKI41189.1"/>
    <property type="molecule type" value="Genomic_DNA"/>
</dbReference>
<dbReference type="GO" id="GO:0016567">
    <property type="term" value="P:protein ubiquitination"/>
    <property type="evidence" value="ECO:0007669"/>
    <property type="project" value="TreeGrafter"/>
</dbReference>
<reference evidence="11" key="2">
    <citation type="submission" date="2017-06" db="EMBL/GenBank/DDBJ databases">
        <title>The pomegranate genome and the genomics of punicalagin biosynthesis.</title>
        <authorList>
            <person name="Xu C."/>
        </authorList>
    </citation>
    <scope>NUCLEOTIDE SEQUENCE [LARGE SCALE GENOMIC DNA]</scope>
    <source>
        <tissue evidence="11">Fresh leaf</tissue>
    </source>
</reference>
<evidence type="ECO:0000256" key="9">
    <source>
        <dbReference type="SAM" id="MobiDB-lite"/>
    </source>
</evidence>
<keyword evidence="14" id="KW-1185">Reference proteome</keyword>
<dbReference type="SUPFAM" id="SSF57850">
    <property type="entry name" value="RING/U-box"/>
    <property type="match status" value="1"/>
</dbReference>
<dbReference type="InterPro" id="IPR039525">
    <property type="entry name" value="RNF126-like_zinc-ribbon"/>
</dbReference>
<evidence type="ECO:0000313" key="11">
    <source>
        <dbReference type="EMBL" id="OWM73567.1"/>
    </source>
</evidence>
<dbReference type="InterPro" id="IPR013083">
    <property type="entry name" value="Znf_RING/FYVE/PHD"/>
</dbReference>
<dbReference type="Proteomes" id="UP000233551">
    <property type="component" value="Unassembled WGS sequence"/>
</dbReference>
<dbReference type="GO" id="GO:0008270">
    <property type="term" value="F:zinc ion binding"/>
    <property type="evidence" value="ECO:0007669"/>
    <property type="project" value="UniProtKB-KW"/>
</dbReference>
<evidence type="ECO:0000256" key="5">
    <source>
        <dbReference type="ARBA" id="ARBA00022771"/>
    </source>
</evidence>
<evidence type="ECO:0000256" key="6">
    <source>
        <dbReference type="ARBA" id="ARBA00022786"/>
    </source>
</evidence>
<dbReference type="GeneID" id="116200990"/>
<dbReference type="InterPro" id="IPR001841">
    <property type="entry name" value="Znf_RING"/>
</dbReference>
<feature type="compositionally biased region" description="Polar residues" evidence="9">
    <location>
        <begin position="300"/>
        <end position="311"/>
    </location>
</feature>
<evidence type="ECO:0000256" key="7">
    <source>
        <dbReference type="ARBA" id="ARBA00022833"/>
    </source>
</evidence>
<gene>
    <name evidence="11" type="ORF">CDL15_Pgr026666</name>
    <name evidence="12" type="ORF">CRG98_038405</name>
</gene>
<comment type="catalytic activity">
    <reaction evidence="1">
        <text>S-ubiquitinyl-[E2 ubiquitin-conjugating enzyme]-L-cysteine + [acceptor protein]-L-lysine = [E2 ubiquitin-conjugating enzyme]-L-cysteine + N(6)-ubiquitinyl-[acceptor protein]-L-lysine.</text>
        <dbReference type="EC" id="2.3.2.27"/>
    </reaction>
</comment>
<dbReference type="GO" id="GO:0061630">
    <property type="term" value="F:ubiquitin protein ligase activity"/>
    <property type="evidence" value="ECO:0007669"/>
    <property type="project" value="UniProtKB-EC"/>
</dbReference>
<evidence type="ECO:0000313" key="12">
    <source>
        <dbReference type="EMBL" id="PKI41189.1"/>
    </source>
</evidence>
<feature type="compositionally biased region" description="Polar residues" evidence="9">
    <location>
        <begin position="253"/>
        <end position="273"/>
    </location>
</feature>
<dbReference type="STRING" id="22663.A0A218WL60"/>
<feature type="region of interest" description="Disordered" evidence="9">
    <location>
        <begin position="253"/>
        <end position="336"/>
    </location>
</feature>
<evidence type="ECO:0000256" key="2">
    <source>
        <dbReference type="ARBA" id="ARBA00012483"/>
    </source>
</evidence>
<name>A0A218WL60_PUNGR</name>
<protein>
    <recommendedName>
        <fullName evidence="2">RING-type E3 ubiquitin transferase</fullName>
        <ecNumber evidence="2">2.3.2.27</ecNumber>
    </recommendedName>
</protein>
<proteinExistence type="predicted"/>
<reference evidence="12 14" key="3">
    <citation type="submission" date="2017-11" db="EMBL/GenBank/DDBJ databases">
        <title>De-novo sequencing of pomegranate (Punica granatum L.) genome.</title>
        <authorList>
            <person name="Akparov Z."/>
            <person name="Amiraslanov A."/>
            <person name="Hajiyeva S."/>
            <person name="Abbasov M."/>
            <person name="Kaur K."/>
            <person name="Hamwieh A."/>
            <person name="Solovyev V."/>
            <person name="Salamov A."/>
            <person name="Braich B."/>
            <person name="Kosarev P."/>
            <person name="Mahmoud A."/>
            <person name="Hajiyev E."/>
            <person name="Babayeva S."/>
            <person name="Izzatullayeva V."/>
            <person name="Mammadov A."/>
            <person name="Mammadov A."/>
            <person name="Sharifova S."/>
            <person name="Ojaghi J."/>
            <person name="Eynullazada K."/>
            <person name="Bayramov B."/>
            <person name="Abdulazimova A."/>
            <person name="Shahmuradov I."/>
        </authorList>
    </citation>
    <scope>NUCLEOTIDE SEQUENCE [LARGE SCALE GENOMIC DNA]</scope>
    <source>
        <strain evidence="12">AG2017</strain>
        <strain evidence="14">cv. AG2017</strain>
        <tissue evidence="12">Leaf</tissue>
    </source>
</reference>
<evidence type="ECO:0000313" key="13">
    <source>
        <dbReference type="Proteomes" id="UP000197138"/>
    </source>
</evidence>
<keyword evidence="6" id="KW-0833">Ubl conjugation pathway</keyword>
<dbReference type="EC" id="2.3.2.27" evidence="2"/>
<dbReference type="PANTHER" id="PTHR15710">
    <property type="entry name" value="E3 UBIQUITIN-PROTEIN LIGASE PRAJA"/>
    <property type="match status" value="1"/>
</dbReference>
<dbReference type="OrthoDB" id="8062037at2759"/>
<evidence type="ECO:0000259" key="10">
    <source>
        <dbReference type="PROSITE" id="PS50089"/>
    </source>
</evidence>
<evidence type="ECO:0000313" key="14">
    <source>
        <dbReference type="Proteomes" id="UP000233551"/>
    </source>
</evidence>
<sequence length="336" mass="37643">MHNGAETHWCYQCNQSFGLRGQEVICPYCHGGFVQELSEMQGFASEEDAFMTNQRDLPPRVPRIFDAMYALMGENGLNGRSRLMQFVDLLTREEMAGRNPNFDVRGRSGLVPDRGWEDELSPSSYFVYQGPVSGSAFPRSGMERVPRHVDLEEYFTGMGLQELIEQLSLNDRRGPPPAPRSAINAMPTIRITRAHIQSDSQCPVCKEEFEIDSEAKMMPCHHIYHSDCIIPWLVQHNSCPVCRYEMPAQGTVSELNPGTGQGIQSPSGQNRGTSNGGGRESGHQNPGRRTRFPRWPFRPSGSNSNQQRTESGGSGGSPSIHEPNHEMNYSGWPFDY</sequence>
<dbReference type="GO" id="GO:0005737">
    <property type="term" value="C:cytoplasm"/>
    <property type="evidence" value="ECO:0007669"/>
    <property type="project" value="TreeGrafter"/>
</dbReference>
<dbReference type="Proteomes" id="UP000197138">
    <property type="component" value="Unassembled WGS sequence"/>
</dbReference>
<dbReference type="AlphaFoldDB" id="A0A218WL60"/>
<keyword evidence="3" id="KW-0808">Transferase</keyword>
<organism evidence="11 13">
    <name type="scientific">Punica granatum</name>
    <name type="common">Pomegranate</name>
    <dbReference type="NCBI Taxonomy" id="22663"/>
    <lineage>
        <taxon>Eukaryota</taxon>
        <taxon>Viridiplantae</taxon>
        <taxon>Streptophyta</taxon>
        <taxon>Embryophyta</taxon>
        <taxon>Tracheophyta</taxon>
        <taxon>Spermatophyta</taxon>
        <taxon>Magnoliopsida</taxon>
        <taxon>eudicotyledons</taxon>
        <taxon>Gunneridae</taxon>
        <taxon>Pentapetalae</taxon>
        <taxon>rosids</taxon>
        <taxon>malvids</taxon>
        <taxon>Myrtales</taxon>
        <taxon>Lythraceae</taxon>
        <taxon>Punica</taxon>
    </lineage>
</organism>
<evidence type="ECO:0000256" key="8">
    <source>
        <dbReference type="PROSITE-ProRule" id="PRU00175"/>
    </source>
</evidence>
<keyword evidence="7" id="KW-0862">Zinc</keyword>
<evidence type="ECO:0000256" key="1">
    <source>
        <dbReference type="ARBA" id="ARBA00000900"/>
    </source>
</evidence>
<comment type="caution">
    <text evidence="11">The sequence shown here is derived from an EMBL/GenBank/DDBJ whole genome shotgun (WGS) entry which is preliminary data.</text>
</comment>
<dbReference type="Pfam" id="PF14369">
    <property type="entry name" value="Zn_ribbon_19"/>
    <property type="match status" value="1"/>
</dbReference>